<accession>A0ABD0UBR0</accession>
<dbReference type="AlphaFoldDB" id="A0ABD0UBR0"/>
<dbReference type="Proteomes" id="UP001552299">
    <property type="component" value="Unassembled WGS sequence"/>
</dbReference>
<keyword evidence="2" id="KW-1185">Reference proteome</keyword>
<sequence length="172" mass="18695">MDATFYILFHQGHEHDEPDFDEEEEAAPVGGPALPAIPPPAPAPAYPHDEVSCTSDRQKTSKFGRIGNLLQSVLAEVLCLHRGVVKKEVAVLCRVKEDCCGSLPGEGRLLRFSAGGRKRVLCHHQGVVKKEVLRFSAEGRKRGSLPSPRSGEKGSVAVLCRRKEEGFSAITV</sequence>
<evidence type="ECO:0000313" key="1">
    <source>
        <dbReference type="EMBL" id="KAL0910149.1"/>
    </source>
</evidence>
<evidence type="ECO:0000313" key="2">
    <source>
        <dbReference type="Proteomes" id="UP001552299"/>
    </source>
</evidence>
<proteinExistence type="predicted"/>
<reference evidence="1 2" key="1">
    <citation type="journal article" date="2024" name="Plant Biotechnol. J.">
        <title>Dendrobium thyrsiflorum genome and its molecular insights into genes involved in important horticultural traits.</title>
        <authorList>
            <person name="Chen B."/>
            <person name="Wang J.Y."/>
            <person name="Zheng P.J."/>
            <person name="Li K.L."/>
            <person name="Liang Y.M."/>
            <person name="Chen X.F."/>
            <person name="Zhang C."/>
            <person name="Zhao X."/>
            <person name="He X."/>
            <person name="Zhang G.Q."/>
            <person name="Liu Z.J."/>
            <person name="Xu Q."/>
        </authorList>
    </citation>
    <scope>NUCLEOTIDE SEQUENCE [LARGE SCALE GENOMIC DNA]</scope>
    <source>
        <strain evidence="1">GZMU011</strain>
    </source>
</reference>
<organism evidence="1 2">
    <name type="scientific">Dendrobium thyrsiflorum</name>
    <name type="common">Pinecone-like raceme dendrobium</name>
    <name type="synonym">Orchid</name>
    <dbReference type="NCBI Taxonomy" id="117978"/>
    <lineage>
        <taxon>Eukaryota</taxon>
        <taxon>Viridiplantae</taxon>
        <taxon>Streptophyta</taxon>
        <taxon>Embryophyta</taxon>
        <taxon>Tracheophyta</taxon>
        <taxon>Spermatophyta</taxon>
        <taxon>Magnoliopsida</taxon>
        <taxon>Liliopsida</taxon>
        <taxon>Asparagales</taxon>
        <taxon>Orchidaceae</taxon>
        <taxon>Epidendroideae</taxon>
        <taxon>Malaxideae</taxon>
        <taxon>Dendrobiinae</taxon>
        <taxon>Dendrobium</taxon>
    </lineage>
</organism>
<gene>
    <name evidence="1" type="ORF">M5K25_021093</name>
</gene>
<name>A0ABD0UBR0_DENTH</name>
<protein>
    <submittedName>
        <fullName evidence="1">Uncharacterized protein</fullName>
    </submittedName>
</protein>
<dbReference type="EMBL" id="JANQDX010000016">
    <property type="protein sequence ID" value="KAL0910149.1"/>
    <property type="molecule type" value="Genomic_DNA"/>
</dbReference>
<comment type="caution">
    <text evidence="1">The sequence shown here is derived from an EMBL/GenBank/DDBJ whole genome shotgun (WGS) entry which is preliminary data.</text>
</comment>